<organism evidence="14 15">
    <name type="scientific">Periconia digitata</name>
    <dbReference type="NCBI Taxonomy" id="1303443"/>
    <lineage>
        <taxon>Eukaryota</taxon>
        <taxon>Fungi</taxon>
        <taxon>Dikarya</taxon>
        <taxon>Ascomycota</taxon>
        <taxon>Pezizomycotina</taxon>
        <taxon>Dothideomycetes</taxon>
        <taxon>Pleosporomycetidae</taxon>
        <taxon>Pleosporales</taxon>
        <taxon>Massarineae</taxon>
        <taxon>Periconiaceae</taxon>
        <taxon>Periconia</taxon>
    </lineage>
</organism>
<comment type="caution">
    <text evidence="14">The sequence shown here is derived from an EMBL/GenBank/DDBJ whole genome shotgun (WGS) entry which is preliminary data.</text>
</comment>
<dbReference type="InterPro" id="IPR017384">
    <property type="entry name" value="NADH_Ub_cplx-1_asu_su-1"/>
</dbReference>
<evidence type="ECO:0000256" key="11">
    <source>
        <dbReference type="ARBA" id="ARBA00023128"/>
    </source>
</evidence>
<evidence type="ECO:0000256" key="1">
    <source>
        <dbReference type="ARBA" id="ARBA00003195"/>
    </source>
</evidence>
<evidence type="ECO:0000313" key="14">
    <source>
        <dbReference type="EMBL" id="CAI6322367.1"/>
    </source>
</evidence>
<evidence type="ECO:0000256" key="6">
    <source>
        <dbReference type="ARBA" id="ARBA00022660"/>
    </source>
</evidence>
<name>A0A9W4XJB6_9PLEO</name>
<dbReference type="PANTHER" id="PTHR17098:SF2">
    <property type="entry name" value="NADH DEHYDROGENASE [UBIQUINONE] 1 ALPHA SUBCOMPLEX SUBUNIT 1"/>
    <property type="match status" value="1"/>
</dbReference>
<dbReference type="GO" id="GO:0005743">
    <property type="term" value="C:mitochondrial inner membrane"/>
    <property type="evidence" value="ECO:0007669"/>
    <property type="project" value="UniProtKB-SubCell"/>
</dbReference>
<evidence type="ECO:0000256" key="4">
    <source>
        <dbReference type="ARBA" id="ARBA00016392"/>
    </source>
</evidence>
<keyword evidence="11" id="KW-0496">Mitochondrion</keyword>
<protein>
    <recommendedName>
        <fullName evidence="4">NADH dehydrogenase [ubiquinone] 1 alpha subcomplex subunit 1</fullName>
    </recommendedName>
</protein>
<dbReference type="PANTHER" id="PTHR17098">
    <property type="entry name" value="NADH-UBIQUINONE OXIDOREDUCTASE MWFE SUBUNIT"/>
    <property type="match status" value="1"/>
</dbReference>
<evidence type="ECO:0000256" key="13">
    <source>
        <dbReference type="SAM" id="Phobius"/>
    </source>
</evidence>
<sequence length="150" mass="16935">MGVPFEALLPYGIMLGMFTFSSFAVGSLKEMQNGGKKTRRGLDVWDRQMMQRDRRLTGWARGQTDLPEAPPGFELNNPWRVSARHGMGCGHAQLIQDAVGEALRLDTTHMYNPICPHPHVYDTPYHRPIPAQANQFNIYLVLLDIAREAS</sequence>
<keyword evidence="7 13" id="KW-0812">Transmembrane</keyword>
<keyword evidence="9" id="KW-0249">Electron transport</keyword>
<dbReference type="Proteomes" id="UP001152607">
    <property type="component" value="Unassembled WGS sequence"/>
</dbReference>
<dbReference type="OrthoDB" id="1920692at2759"/>
<dbReference type="AlphaFoldDB" id="A0A9W4XJB6"/>
<evidence type="ECO:0000256" key="7">
    <source>
        <dbReference type="ARBA" id="ARBA00022692"/>
    </source>
</evidence>
<keyword evidence="12 13" id="KW-0472">Membrane</keyword>
<accession>A0A9W4XJB6</accession>
<dbReference type="EMBL" id="CAOQHR010000002">
    <property type="protein sequence ID" value="CAI6322367.1"/>
    <property type="molecule type" value="Genomic_DNA"/>
</dbReference>
<evidence type="ECO:0000256" key="8">
    <source>
        <dbReference type="ARBA" id="ARBA00022792"/>
    </source>
</evidence>
<evidence type="ECO:0000313" key="15">
    <source>
        <dbReference type="Proteomes" id="UP001152607"/>
    </source>
</evidence>
<comment type="function">
    <text evidence="1">Accessory subunit of the mitochondrial membrane respiratory chain NADH dehydrogenase (Complex I), that is believed not to be involved in catalysis. Complex I functions in the transfer of electrons from NADH to the respiratory chain. The immediate electron acceptor for the enzyme is believed to be ubiquinone.</text>
</comment>
<keyword evidence="8" id="KW-0999">Mitochondrion inner membrane</keyword>
<evidence type="ECO:0000256" key="10">
    <source>
        <dbReference type="ARBA" id="ARBA00022989"/>
    </source>
</evidence>
<keyword evidence="5" id="KW-0813">Transport</keyword>
<reference evidence="14" key="1">
    <citation type="submission" date="2023-01" db="EMBL/GenBank/DDBJ databases">
        <authorList>
            <person name="Van Ghelder C."/>
            <person name="Rancurel C."/>
        </authorList>
    </citation>
    <scope>NUCLEOTIDE SEQUENCE</scope>
    <source>
        <strain evidence="14">CNCM I-4278</strain>
    </source>
</reference>
<gene>
    <name evidence="14" type="ORF">PDIGIT_LOCUS3648</name>
</gene>
<proteinExistence type="inferred from homology"/>
<evidence type="ECO:0000256" key="3">
    <source>
        <dbReference type="ARBA" id="ARBA00009960"/>
    </source>
</evidence>
<comment type="subcellular location">
    <subcellularLocation>
        <location evidence="2">Mitochondrion inner membrane</location>
        <topology evidence="2">Single-pass membrane protein</topology>
        <orientation evidence="2">Matrix side</orientation>
    </subcellularLocation>
</comment>
<keyword evidence="10 13" id="KW-1133">Transmembrane helix</keyword>
<keyword evidence="15" id="KW-1185">Reference proteome</keyword>
<evidence type="ECO:0000256" key="9">
    <source>
        <dbReference type="ARBA" id="ARBA00022982"/>
    </source>
</evidence>
<dbReference type="Pfam" id="PF15879">
    <property type="entry name" value="MWFE"/>
    <property type="match status" value="1"/>
</dbReference>
<comment type="similarity">
    <text evidence="3">Belongs to the complex I NDUFA1 subunit family.</text>
</comment>
<evidence type="ECO:0000256" key="5">
    <source>
        <dbReference type="ARBA" id="ARBA00022448"/>
    </source>
</evidence>
<evidence type="ECO:0000256" key="2">
    <source>
        <dbReference type="ARBA" id="ARBA00004298"/>
    </source>
</evidence>
<keyword evidence="6" id="KW-0679">Respiratory chain</keyword>
<evidence type="ECO:0000256" key="12">
    <source>
        <dbReference type="ARBA" id="ARBA00023136"/>
    </source>
</evidence>
<feature type="transmembrane region" description="Helical" evidence="13">
    <location>
        <begin position="12"/>
        <end position="31"/>
    </location>
</feature>